<keyword evidence="4 5" id="KW-0413">Isomerase</keyword>
<dbReference type="SUPFAM" id="SSF54534">
    <property type="entry name" value="FKBP-like"/>
    <property type="match status" value="1"/>
</dbReference>
<evidence type="ECO:0000256" key="7">
    <source>
        <dbReference type="SAM" id="SignalP"/>
    </source>
</evidence>
<keyword evidence="10" id="KW-1185">Reference proteome</keyword>
<dbReference type="PROSITE" id="PS50059">
    <property type="entry name" value="FKBP_PPIASE"/>
    <property type="match status" value="1"/>
</dbReference>
<evidence type="ECO:0000313" key="10">
    <source>
        <dbReference type="Proteomes" id="UP000662074"/>
    </source>
</evidence>
<evidence type="ECO:0000313" key="9">
    <source>
        <dbReference type="EMBL" id="GGI49822.1"/>
    </source>
</evidence>
<dbReference type="InterPro" id="IPR046357">
    <property type="entry name" value="PPIase_dom_sf"/>
</dbReference>
<dbReference type="EC" id="5.2.1.8" evidence="6"/>
<comment type="similarity">
    <text evidence="2 6">Belongs to the FKBP-type PPIase family.</text>
</comment>
<dbReference type="Gene3D" id="3.10.50.40">
    <property type="match status" value="1"/>
</dbReference>
<dbReference type="Pfam" id="PF00254">
    <property type="entry name" value="FKBP_C"/>
    <property type="match status" value="1"/>
</dbReference>
<feature type="signal peptide" evidence="7">
    <location>
        <begin position="1"/>
        <end position="19"/>
    </location>
</feature>
<evidence type="ECO:0000256" key="2">
    <source>
        <dbReference type="ARBA" id="ARBA00006577"/>
    </source>
</evidence>
<dbReference type="GO" id="GO:0003755">
    <property type="term" value="F:peptidyl-prolyl cis-trans isomerase activity"/>
    <property type="evidence" value="ECO:0007669"/>
    <property type="project" value="UniProtKB-UniRule"/>
</dbReference>
<gene>
    <name evidence="9" type="ORF">GCM10011425_10340</name>
</gene>
<dbReference type="PANTHER" id="PTHR43811">
    <property type="entry name" value="FKBP-TYPE PEPTIDYL-PROLYL CIS-TRANS ISOMERASE FKPA"/>
    <property type="match status" value="1"/>
</dbReference>
<dbReference type="AlphaFoldDB" id="A0A917N291"/>
<sequence length="153" mass="16421">MKKLLMICGFLVLVASACKKDSSDDYPAQQAIVDDTQIQAYIAANKIVATKDPSGVYYSVLTPGTGAYPTVNSTLTVNYRGEFINGNVFDSGNLSNFNLNGVIKGWYYGVPHINTGGRILLMIPSGLAYGQQGQGTIPANTVLVFTIDLLSFK</sequence>
<comment type="caution">
    <text evidence="9">The sequence shown here is derived from an EMBL/GenBank/DDBJ whole genome shotgun (WGS) entry which is preliminary data.</text>
</comment>
<protein>
    <recommendedName>
        <fullName evidence="6">Peptidyl-prolyl cis-trans isomerase</fullName>
        <ecNumber evidence="6">5.2.1.8</ecNumber>
    </recommendedName>
</protein>
<keyword evidence="3 5" id="KW-0697">Rotamase</keyword>
<reference evidence="9" key="2">
    <citation type="submission" date="2020-09" db="EMBL/GenBank/DDBJ databases">
        <authorList>
            <person name="Sun Q."/>
            <person name="Sedlacek I."/>
        </authorList>
    </citation>
    <scope>NUCLEOTIDE SEQUENCE</scope>
    <source>
        <strain evidence="9">CCM 8711</strain>
    </source>
</reference>
<dbReference type="EMBL" id="BMDO01000002">
    <property type="protein sequence ID" value="GGI49822.1"/>
    <property type="molecule type" value="Genomic_DNA"/>
</dbReference>
<comment type="catalytic activity">
    <reaction evidence="1 5 6">
        <text>[protein]-peptidylproline (omega=180) = [protein]-peptidylproline (omega=0)</text>
        <dbReference type="Rhea" id="RHEA:16237"/>
        <dbReference type="Rhea" id="RHEA-COMP:10747"/>
        <dbReference type="Rhea" id="RHEA-COMP:10748"/>
        <dbReference type="ChEBI" id="CHEBI:83833"/>
        <dbReference type="ChEBI" id="CHEBI:83834"/>
        <dbReference type="EC" id="5.2.1.8"/>
    </reaction>
</comment>
<reference evidence="9" key="1">
    <citation type="journal article" date="2014" name="Int. J. Syst. Evol. Microbiol.">
        <title>Complete genome sequence of Corynebacterium casei LMG S-19264T (=DSM 44701T), isolated from a smear-ripened cheese.</title>
        <authorList>
            <consortium name="US DOE Joint Genome Institute (JGI-PGF)"/>
            <person name="Walter F."/>
            <person name="Albersmeier A."/>
            <person name="Kalinowski J."/>
            <person name="Ruckert C."/>
        </authorList>
    </citation>
    <scope>NUCLEOTIDE SEQUENCE</scope>
    <source>
        <strain evidence="9">CCM 8711</strain>
    </source>
</reference>
<evidence type="ECO:0000256" key="6">
    <source>
        <dbReference type="RuleBase" id="RU003915"/>
    </source>
</evidence>
<organism evidence="9 10">
    <name type="scientific">Mucilaginibacter galii</name>
    <dbReference type="NCBI Taxonomy" id="2005073"/>
    <lineage>
        <taxon>Bacteria</taxon>
        <taxon>Pseudomonadati</taxon>
        <taxon>Bacteroidota</taxon>
        <taxon>Sphingobacteriia</taxon>
        <taxon>Sphingobacteriales</taxon>
        <taxon>Sphingobacteriaceae</taxon>
        <taxon>Mucilaginibacter</taxon>
    </lineage>
</organism>
<keyword evidence="7" id="KW-0732">Signal</keyword>
<evidence type="ECO:0000256" key="1">
    <source>
        <dbReference type="ARBA" id="ARBA00000971"/>
    </source>
</evidence>
<dbReference type="PROSITE" id="PS51257">
    <property type="entry name" value="PROKAR_LIPOPROTEIN"/>
    <property type="match status" value="1"/>
</dbReference>
<dbReference type="InterPro" id="IPR001179">
    <property type="entry name" value="PPIase_FKBP_dom"/>
</dbReference>
<evidence type="ECO:0000256" key="4">
    <source>
        <dbReference type="ARBA" id="ARBA00023235"/>
    </source>
</evidence>
<name>A0A917N291_9SPHI</name>
<feature type="domain" description="PPIase FKBP-type" evidence="8">
    <location>
        <begin position="72"/>
        <end position="153"/>
    </location>
</feature>
<evidence type="ECO:0000256" key="5">
    <source>
        <dbReference type="PROSITE-ProRule" id="PRU00277"/>
    </source>
</evidence>
<dbReference type="Proteomes" id="UP000662074">
    <property type="component" value="Unassembled WGS sequence"/>
</dbReference>
<feature type="chain" id="PRO_5037401735" description="Peptidyl-prolyl cis-trans isomerase" evidence="7">
    <location>
        <begin position="20"/>
        <end position="153"/>
    </location>
</feature>
<evidence type="ECO:0000256" key="3">
    <source>
        <dbReference type="ARBA" id="ARBA00023110"/>
    </source>
</evidence>
<proteinExistence type="inferred from homology"/>
<dbReference type="PANTHER" id="PTHR43811:SF19">
    <property type="entry name" value="39 KDA FK506-BINDING NUCLEAR PROTEIN"/>
    <property type="match status" value="1"/>
</dbReference>
<evidence type="ECO:0000259" key="8">
    <source>
        <dbReference type="PROSITE" id="PS50059"/>
    </source>
</evidence>
<dbReference type="RefSeq" id="WP_188414493.1">
    <property type="nucleotide sequence ID" value="NZ_BMDO01000002.1"/>
</dbReference>
<accession>A0A917N291</accession>